<dbReference type="OrthoDB" id="905812at2"/>
<dbReference type="InterPro" id="IPR012910">
    <property type="entry name" value="Plug_dom"/>
</dbReference>
<dbReference type="InterPro" id="IPR037066">
    <property type="entry name" value="Plug_dom_sf"/>
</dbReference>
<dbReference type="InterPro" id="IPR008969">
    <property type="entry name" value="CarboxyPept-like_regulatory"/>
</dbReference>
<comment type="caution">
    <text evidence="6">The sequence shown here is derived from an EMBL/GenBank/DDBJ whole genome shotgun (WGS) entry which is preliminary data.</text>
</comment>
<dbReference type="Pfam" id="PF14905">
    <property type="entry name" value="OMP_b-brl_3"/>
    <property type="match status" value="1"/>
</dbReference>
<accession>A0A7K0ENB0</accession>
<dbReference type="AlphaFoldDB" id="A0A7K0ENB0"/>
<feature type="domain" description="Outer membrane protein beta-barrel" evidence="5">
    <location>
        <begin position="377"/>
        <end position="773"/>
    </location>
</feature>
<proteinExistence type="predicted"/>
<protein>
    <submittedName>
        <fullName evidence="6">TonB-dependent receptor</fullName>
    </submittedName>
</protein>
<dbReference type="Gene3D" id="2.60.40.1120">
    <property type="entry name" value="Carboxypeptidase-like, regulatory domain"/>
    <property type="match status" value="1"/>
</dbReference>
<evidence type="ECO:0000256" key="2">
    <source>
        <dbReference type="ARBA" id="ARBA00023136"/>
    </source>
</evidence>
<keyword evidence="7" id="KW-1185">Reference proteome</keyword>
<evidence type="ECO:0000259" key="5">
    <source>
        <dbReference type="Pfam" id="PF14905"/>
    </source>
</evidence>
<reference evidence="6 7" key="1">
    <citation type="journal article" date="2018" name="Antonie Van Leeuwenhoek">
        <title>Larkinella terrae sp. nov., isolated from soil on Jeju Island, South Korea.</title>
        <authorList>
            <person name="Ten L.N."/>
            <person name="Jeon J."/>
            <person name="Park S.J."/>
            <person name="Park S."/>
            <person name="Lee S.Y."/>
            <person name="Kim M.K."/>
            <person name="Jung H.Y."/>
        </authorList>
    </citation>
    <scope>NUCLEOTIDE SEQUENCE [LARGE SCALE GENOMIC DNA]</scope>
    <source>
        <strain evidence="6 7">KCTC 52001</strain>
    </source>
</reference>
<keyword evidence="3" id="KW-0998">Cell outer membrane</keyword>
<feature type="domain" description="TonB-dependent receptor plug" evidence="4">
    <location>
        <begin position="148"/>
        <end position="226"/>
    </location>
</feature>
<organism evidence="6 7">
    <name type="scientific">Larkinella terrae</name>
    <dbReference type="NCBI Taxonomy" id="2025311"/>
    <lineage>
        <taxon>Bacteria</taxon>
        <taxon>Pseudomonadati</taxon>
        <taxon>Bacteroidota</taxon>
        <taxon>Cytophagia</taxon>
        <taxon>Cytophagales</taxon>
        <taxon>Spirosomataceae</taxon>
        <taxon>Larkinella</taxon>
    </lineage>
</organism>
<dbReference type="SUPFAM" id="SSF49464">
    <property type="entry name" value="Carboxypeptidase regulatory domain-like"/>
    <property type="match status" value="1"/>
</dbReference>
<dbReference type="InterPro" id="IPR036942">
    <property type="entry name" value="Beta-barrel_TonB_sf"/>
</dbReference>
<keyword evidence="2" id="KW-0472">Membrane</keyword>
<dbReference type="Gene3D" id="2.40.170.20">
    <property type="entry name" value="TonB-dependent receptor, beta-barrel domain"/>
    <property type="match status" value="1"/>
</dbReference>
<dbReference type="InterPro" id="IPR041700">
    <property type="entry name" value="OMP_b-brl_3"/>
</dbReference>
<dbReference type="Pfam" id="PF07715">
    <property type="entry name" value="Plug"/>
    <property type="match status" value="1"/>
</dbReference>
<evidence type="ECO:0000256" key="3">
    <source>
        <dbReference type="ARBA" id="ARBA00023237"/>
    </source>
</evidence>
<evidence type="ECO:0000313" key="6">
    <source>
        <dbReference type="EMBL" id="MRS63212.1"/>
    </source>
</evidence>
<keyword evidence="6" id="KW-0675">Receptor</keyword>
<evidence type="ECO:0000313" key="7">
    <source>
        <dbReference type="Proteomes" id="UP000441754"/>
    </source>
</evidence>
<name>A0A7K0ENB0_9BACT</name>
<dbReference type="Proteomes" id="UP000441754">
    <property type="component" value="Unassembled WGS sequence"/>
</dbReference>
<comment type="subcellular location">
    <subcellularLocation>
        <location evidence="1">Cell outer membrane</location>
    </subcellularLocation>
</comment>
<dbReference type="RefSeq" id="WP_154176589.1">
    <property type="nucleotide sequence ID" value="NZ_WJXZ01000011.1"/>
</dbReference>
<sequence>MKYLVFIVLVSGGISFRLNAQTADRLGEVHGFLVDSISRKPVGFATVSLFRTNKMADGTLADSLGQFAVKNLSYGSYSVTLSAVGYRSLQIPMLVIDSLNPVLNLGTFVLSPDVRTLQLVTVRGQKPLIEQRADGIVFNVESLPPIAGSSAADILRRVPLLNVDADGGLSIRGSSQVRVFIDGKPSDLYASSVADALKSIGGGNIVKVEVITHPSARYDAEGTDGVVNIITRKAQTNATNGNLGGILGNRTQNILADLQHKHGKWLVKADGFYQLYRNRNGAVLEREMNDFRIVQKSETRQTGRYFFGGTNVIYSLDSNHTLSAGYRLRSTPNRTKTIIDNYFVENETLSPGFQRNLDVPLGNHGSTFSVGYTGNSKDKKKEFSLLAMSFRFKGTNRYELGQTGADQPDYRENFNSKTENRDFTLQADYSQAFNERLKWETGAKLTRKILKSDSRFGIYNFDHPEYVNDPTRSNDFAYQSSVYALYTSFNLKTGKWQFVAGTRYEKTSLNARFKDTALRIPSFDNLVPNLLISRTVGPKSILKLGYTLKLVRPYFSYLNPTVNNSDSLIIQFGNPYLRPEITRRFQLSYSRTTTHLFTDIALFYNHNRNSIESIRTTRPDGVFENTWQNIGRNRRLGLSATLSWKPSSKLSVGATLTAQYVWLESRALRITNRGLMREFVPTITYKLPHGFSVYFYGFFDAKNIRLQGTRTGWKYYSLTFSKQSKNERFNLSLRLDTIFTPFTFITEETVSDSFYQTQTFRVQNQHMRLTFSYKLGKKEIKGPRVRQTDNPE</sequence>
<dbReference type="Pfam" id="PF13620">
    <property type="entry name" value="CarboxypepD_reg"/>
    <property type="match status" value="1"/>
</dbReference>
<dbReference type="Gene3D" id="2.170.130.10">
    <property type="entry name" value="TonB-dependent receptor, plug domain"/>
    <property type="match status" value="1"/>
</dbReference>
<dbReference type="SUPFAM" id="SSF56935">
    <property type="entry name" value="Porins"/>
    <property type="match status" value="1"/>
</dbReference>
<dbReference type="GO" id="GO:0009279">
    <property type="term" value="C:cell outer membrane"/>
    <property type="evidence" value="ECO:0007669"/>
    <property type="project" value="UniProtKB-SubCell"/>
</dbReference>
<evidence type="ECO:0000256" key="1">
    <source>
        <dbReference type="ARBA" id="ARBA00004442"/>
    </source>
</evidence>
<evidence type="ECO:0000259" key="4">
    <source>
        <dbReference type="Pfam" id="PF07715"/>
    </source>
</evidence>
<dbReference type="EMBL" id="WJXZ01000011">
    <property type="protein sequence ID" value="MRS63212.1"/>
    <property type="molecule type" value="Genomic_DNA"/>
</dbReference>
<gene>
    <name evidence="6" type="ORF">GJJ30_18070</name>
</gene>